<sequence>MTIPVQHKDTKTRRMPRVVSGANGGSAEEHALVVATRPLKEFLSQEKFFFNPNEGVDMNVNGAFSGTPLEIHNGTD</sequence>
<evidence type="ECO:0000256" key="1">
    <source>
        <dbReference type="SAM" id="MobiDB-lite"/>
    </source>
</evidence>
<name>X0Y326_9ZZZZ</name>
<gene>
    <name evidence="2" type="ORF">S01H1_64452</name>
</gene>
<feature type="region of interest" description="Disordered" evidence="1">
    <location>
        <begin position="1"/>
        <end position="26"/>
    </location>
</feature>
<feature type="non-terminal residue" evidence="2">
    <location>
        <position position="76"/>
    </location>
</feature>
<organism evidence="2">
    <name type="scientific">marine sediment metagenome</name>
    <dbReference type="NCBI Taxonomy" id="412755"/>
    <lineage>
        <taxon>unclassified sequences</taxon>
        <taxon>metagenomes</taxon>
        <taxon>ecological metagenomes</taxon>
    </lineage>
</organism>
<proteinExistence type="predicted"/>
<evidence type="ECO:0000313" key="2">
    <source>
        <dbReference type="EMBL" id="GAG41762.1"/>
    </source>
</evidence>
<comment type="caution">
    <text evidence="2">The sequence shown here is derived from an EMBL/GenBank/DDBJ whole genome shotgun (WGS) entry which is preliminary data.</text>
</comment>
<reference evidence="2" key="1">
    <citation type="journal article" date="2014" name="Front. Microbiol.">
        <title>High frequency of phylogenetically diverse reductive dehalogenase-homologous genes in deep subseafloor sedimentary metagenomes.</title>
        <authorList>
            <person name="Kawai M."/>
            <person name="Futagami T."/>
            <person name="Toyoda A."/>
            <person name="Takaki Y."/>
            <person name="Nishi S."/>
            <person name="Hori S."/>
            <person name="Arai W."/>
            <person name="Tsubouchi T."/>
            <person name="Morono Y."/>
            <person name="Uchiyama I."/>
            <person name="Ito T."/>
            <person name="Fujiyama A."/>
            <person name="Inagaki F."/>
            <person name="Takami H."/>
        </authorList>
    </citation>
    <scope>NUCLEOTIDE SEQUENCE</scope>
    <source>
        <strain evidence="2">Expedition CK06-06</strain>
    </source>
</reference>
<dbReference type="EMBL" id="BARS01042482">
    <property type="protein sequence ID" value="GAG41762.1"/>
    <property type="molecule type" value="Genomic_DNA"/>
</dbReference>
<accession>X0Y326</accession>
<dbReference type="AlphaFoldDB" id="X0Y326"/>
<protein>
    <submittedName>
        <fullName evidence="2">Uncharacterized protein</fullName>
    </submittedName>
</protein>